<sequence>MTGLMMGQRRGGSLSRTADCVQQVFARSAVSVLTRTSLTVFGTSTGSGKGMEWERGTSTLVANDVSLVVVQCATLTVDFKR</sequence>
<organism evidence="1 2">
    <name type="scientific">Ceraceosorus bombacis</name>
    <dbReference type="NCBI Taxonomy" id="401625"/>
    <lineage>
        <taxon>Eukaryota</taxon>
        <taxon>Fungi</taxon>
        <taxon>Dikarya</taxon>
        <taxon>Basidiomycota</taxon>
        <taxon>Ustilaginomycotina</taxon>
        <taxon>Exobasidiomycetes</taxon>
        <taxon>Ceraceosorales</taxon>
        <taxon>Ceraceosoraceae</taxon>
        <taxon>Ceraceosorus</taxon>
    </lineage>
</organism>
<proteinExistence type="predicted"/>
<reference evidence="1 2" key="1">
    <citation type="submission" date="2014-09" db="EMBL/GenBank/DDBJ databases">
        <authorList>
            <person name="Magalhaes I.L.F."/>
            <person name="Oliveira U."/>
            <person name="Santos F.R."/>
            <person name="Vidigal T.H.D.A."/>
            <person name="Brescovit A.D."/>
            <person name="Santos A.J."/>
        </authorList>
    </citation>
    <scope>NUCLEOTIDE SEQUENCE [LARGE SCALE GENOMIC DNA]</scope>
</reference>
<accession>A0A0P1BQ28</accession>
<dbReference type="EMBL" id="CCYA01000275">
    <property type="protein sequence ID" value="CEH18549.1"/>
    <property type="molecule type" value="Genomic_DNA"/>
</dbReference>
<dbReference type="Proteomes" id="UP000054845">
    <property type="component" value="Unassembled WGS sequence"/>
</dbReference>
<protein>
    <submittedName>
        <fullName evidence="1">Uncharacterized protein</fullName>
    </submittedName>
</protein>
<dbReference type="AlphaFoldDB" id="A0A0P1BQ28"/>
<keyword evidence="2" id="KW-1185">Reference proteome</keyword>
<evidence type="ECO:0000313" key="1">
    <source>
        <dbReference type="EMBL" id="CEH18549.1"/>
    </source>
</evidence>
<evidence type="ECO:0000313" key="2">
    <source>
        <dbReference type="Proteomes" id="UP000054845"/>
    </source>
</evidence>
<name>A0A0P1BQ28_9BASI</name>